<accession>A0A0L9U2Q9</accession>
<dbReference type="EMBL" id="CM003373">
    <property type="protein sequence ID" value="KOM36942.1"/>
    <property type="molecule type" value="Genomic_DNA"/>
</dbReference>
<organism evidence="1 2">
    <name type="scientific">Phaseolus angularis</name>
    <name type="common">Azuki bean</name>
    <name type="synonym">Vigna angularis</name>
    <dbReference type="NCBI Taxonomy" id="3914"/>
    <lineage>
        <taxon>Eukaryota</taxon>
        <taxon>Viridiplantae</taxon>
        <taxon>Streptophyta</taxon>
        <taxon>Embryophyta</taxon>
        <taxon>Tracheophyta</taxon>
        <taxon>Spermatophyta</taxon>
        <taxon>Magnoliopsida</taxon>
        <taxon>eudicotyledons</taxon>
        <taxon>Gunneridae</taxon>
        <taxon>Pentapetalae</taxon>
        <taxon>rosids</taxon>
        <taxon>fabids</taxon>
        <taxon>Fabales</taxon>
        <taxon>Fabaceae</taxon>
        <taxon>Papilionoideae</taxon>
        <taxon>50 kb inversion clade</taxon>
        <taxon>NPAAA clade</taxon>
        <taxon>indigoferoid/millettioid clade</taxon>
        <taxon>Phaseoleae</taxon>
        <taxon>Vigna</taxon>
    </lineage>
</organism>
<dbReference type="Gramene" id="KOM36942">
    <property type="protein sequence ID" value="KOM36942"/>
    <property type="gene ID" value="LR48_Vigan03g032300"/>
</dbReference>
<dbReference type="Proteomes" id="UP000053144">
    <property type="component" value="Chromosome 3"/>
</dbReference>
<protein>
    <submittedName>
        <fullName evidence="1">Uncharacterized protein</fullName>
    </submittedName>
</protein>
<reference evidence="2" key="1">
    <citation type="journal article" date="2015" name="Proc. Natl. Acad. Sci. U.S.A.">
        <title>Genome sequencing of adzuki bean (Vigna angularis) provides insight into high starch and low fat accumulation and domestication.</title>
        <authorList>
            <person name="Yang K."/>
            <person name="Tian Z."/>
            <person name="Chen C."/>
            <person name="Luo L."/>
            <person name="Zhao B."/>
            <person name="Wang Z."/>
            <person name="Yu L."/>
            <person name="Li Y."/>
            <person name="Sun Y."/>
            <person name="Li W."/>
            <person name="Chen Y."/>
            <person name="Li Y."/>
            <person name="Zhang Y."/>
            <person name="Ai D."/>
            <person name="Zhao J."/>
            <person name="Shang C."/>
            <person name="Ma Y."/>
            <person name="Wu B."/>
            <person name="Wang M."/>
            <person name="Gao L."/>
            <person name="Sun D."/>
            <person name="Zhang P."/>
            <person name="Guo F."/>
            <person name="Wang W."/>
            <person name="Li Y."/>
            <person name="Wang J."/>
            <person name="Varshney R.K."/>
            <person name="Wang J."/>
            <person name="Ling H.Q."/>
            <person name="Wan P."/>
        </authorList>
    </citation>
    <scope>NUCLEOTIDE SEQUENCE</scope>
    <source>
        <strain evidence="2">cv. Jingnong 6</strain>
    </source>
</reference>
<evidence type="ECO:0000313" key="1">
    <source>
        <dbReference type="EMBL" id="KOM36942.1"/>
    </source>
</evidence>
<proteinExistence type="predicted"/>
<evidence type="ECO:0000313" key="2">
    <source>
        <dbReference type="Proteomes" id="UP000053144"/>
    </source>
</evidence>
<sequence length="130" mass="14052">MGGAISAGKQQPPHRKKWDFVLFGKWGAARSSFALILGTIQQALRVGDKRGGLGAASLGGDRFKIHKGSLQEIASVHRYYERSVLMLLVLSQRASIGMSDRSVLCPPVTSVIVRAGLVLVSVRRSVFVYG</sequence>
<name>A0A0L9U2Q9_PHAAN</name>
<gene>
    <name evidence="1" type="ORF">LR48_Vigan03g032300</name>
</gene>
<dbReference type="AlphaFoldDB" id="A0A0L9U2Q9"/>